<dbReference type="OrthoDB" id="2058376at2"/>
<dbReference type="Proteomes" id="UP000265562">
    <property type="component" value="Chromosome"/>
</dbReference>
<protein>
    <submittedName>
        <fullName evidence="1">Uncharacterized protein</fullName>
    </submittedName>
</protein>
<reference evidence="1 2" key="1">
    <citation type="submission" date="2018-09" db="EMBL/GenBank/DDBJ databases">
        <title>Genome sequencing of Lachnoanaerobaculum umeaense DSM 23576.</title>
        <authorList>
            <person name="Kook J.-K."/>
            <person name="Park S.-N."/>
            <person name="Lim Y.K."/>
        </authorList>
    </citation>
    <scope>NUCLEOTIDE SEQUENCE [LARGE SCALE GENOMIC DNA]</scope>
    <source>
        <strain evidence="2">DSM 23576 \ CCUG 58757</strain>
    </source>
</reference>
<proteinExistence type="predicted"/>
<evidence type="ECO:0000313" key="1">
    <source>
        <dbReference type="EMBL" id="AYB00741.1"/>
    </source>
</evidence>
<organism evidence="1 2">
    <name type="scientific">Lachnoanaerobaculum umeaense</name>
    <dbReference type="NCBI Taxonomy" id="617123"/>
    <lineage>
        <taxon>Bacteria</taxon>
        <taxon>Bacillati</taxon>
        <taxon>Bacillota</taxon>
        <taxon>Clostridia</taxon>
        <taxon>Lachnospirales</taxon>
        <taxon>Lachnospiraceae</taxon>
        <taxon>Lachnoanaerobaculum</taxon>
    </lineage>
</organism>
<gene>
    <name evidence="1" type="ORF">D4A81_12845</name>
</gene>
<evidence type="ECO:0000313" key="2">
    <source>
        <dbReference type="Proteomes" id="UP000265562"/>
    </source>
</evidence>
<accession>A0A385Q306</accession>
<keyword evidence="2" id="KW-1185">Reference proteome</keyword>
<sequence length="124" mass="14092">MNRKNDFYLFFWGGLIMMVVGLFFLSQKVTVTNSFWGGGMRLMGMHINSGMVIVPLIFSLVWLFVKPNKGSKIAIVLSVILIIASLIQSTRFYIQYLTLFDWVIMLVLIFGGMAFIGKSLLLKN</sequence>
<name>A0A385Q306_9FIRM</name>
<dbReference type="EMBL" id="CP032364">
    <property type="protein sequence ID" value="AYB00741.1"/>
    <property type="molecule type" value="Genomic_DNA"/>
</dbReference>
<dbReference type="AlphaFoldDB" id="A0A385Q306"/>
<dbReference type="RefSeq" id="WP_111525783.1">
    <property type="nucleotide sequence ID" value="NZ_CP032364.1"/>
</dbReference>
<dbReference type="KEGG" id="lua:D4A81_12845"/>